<protein>
    <recommendedName>
        <fullName evidence="3">Protein HflK</fullName>
    </recommendedName>
</protein>
<dbReference type="Gene3D" id="3.30.479.30">
    <property type="entry name" value="Band 7 domain"/>
    <property type="match status" value="1"/>
</dbReference>
<dbReference type="EMBL" id="CCCS020000034">
    <property type="protein sequence ID" value="CDQ10115.1"/>
    <property type="molecule type" value="Genomic_DNA"/>
</dbReference>
<dbReference type="SUPFAM" id="SSF117892">
    <property type="entry name" value="Band 7/SPFH domain"/>
    <property type="match status" value="1"/>
</dbReference>
<dbReference type="InterPro" id="IPR036013">
    <property type="entry name" value="Band_7/SPFH_dom_sf"/>
</dbReference>
<reference evidence="8 10" key="4">
    <citation type="submission" date="2017-03" db="EMBL/GenBank/DDBJ databases">
        <authorList>
            <person name="Regsiter A."/>
            <person name="William W."/>
        </authorList>
    </citation>
    <scope>NUCLEOTIDE SEQUENCE [LARGE SCALE GENOMIC DNA]</scope>
    <source>
        <strain evidence="8">PRJEB5721</strain>
    </source>
</reference>
<evidence type="ECO:0000313" key="9">
    <source>
        <dbReference type="Proteomes" id="UP000093129"/>
    </source>
</evidence>
<comment type="subcellular location">
    <subcellularLocation>
        <location evidence="1">Membrane</location>
        <topology evidence="1">Single-pass membrane protein</topology>
    </subcellularLocation>
</comment>
<evidence type="ECO:0000259" key="5">
    <source>
        <dbReference type="SMART" id="SM00244"/>
    </source>
</evidence>
<evidence type="ECO:0000313" key="7">
    <source>
        <dbReference type="EMBL" id="OCB01485.1"/>
    </source>
</evidence>
<reference evidence="6" key="2">
    <citation type="submission" date="2014-07" db="EMBL/GenBank/DDBJ databases">
        <title>Initial genome analysis of the psychrotolerant acidophile Acidithiobacillus ferrivorans CF27: insights into iron and sulfur oxidation pathways and into biofilm formation.</title>
        <authorList>
            <person name="Talla E."/>
            <person name="Hedrich S."/>
            <person name="Mangenot S."/>
            <person name="Ji B."/>
            <person name="Johnson D.B."/>
            <person name="Barbe V."/>
            <person name="Bonnefoy V."/>
        </authorList>
    </citation>
    <scope>NUCLEOTIDE SEQUENCE [LARGE SCALE GENOMIC DNA]</scope>
    <source>
        <strain evidence="6">CF27</strain>
    </source>
</reference>
<keyword evidence="10" id="KW-1185">Reference proteome</keyword>
<comment type="subunit">
    <text evidence="3">HflC and HflK may interact to form a multimeric complex.</text>
</comment>
<dbReference type="InterPro" id="IPR010201">
    <property type="entry name" value="HflK"/>
</dbReference>
<evidence type="ECO:0000256" key="2">
    <source>
        <dbReference type="ARBA" id="ARBA00006971"/>
    </source>
</evidence>
<dbReference type="EMBL" id="LT841305">
    <property type="protein sequence ID" value="SMH64076.1"/>
    <property type="molecule type" value="Genomic_DNA"/>
</dbReference>
<dbReference type="GO" id="GO:0016020">
    <property type="term" value="C:membrane"/>
    <property type="evidence" value="ECO:0007669"/>
    <property type="project" value="UniProtKB-SubCell"/>
</dbReference>
<accession>A0A060UNU9</accession>
<dbReference type="EMBL" id="MASQ01000140">
    <property type="protein sequence ID" value="OCB01485.1"/>
    <property type="molecule type" value="Genomic_DNA"/>
</dbReference>
<comment type="similarity">
    <text evidence="2 3">Belongs to the band 7/mec-2 family. HflK subfamily.</text>
</comment>
<evidence type="ECO:0000313" key="8">
    <source>
        <dbReference type="EMBL" id="SMH64076.1"/>
    </source>
</evidence>
<keyword evidence="3" id="KW-0472">Membrane</keyword>
<sequence length="398" mass="43098">MPWSDPGGNGNKNDNNPWGRRPNAQKPVFDIQKITQELKKLGGIFGSGGGRGGGSKMNHKWLQLLPFLALSVLILFWIASGIYVVGPDEEGVVLRFGKEVGISQPGLHYRLPFPFERVYLPKVAQSHRLVLGYGGAADSLNPGMMLTADGNVVDVRFAVQYRITNASHYLFATTNPDQLISYGAESAMRELVGRSNIDDLLTSSRGAIEQQAQQITQNLLNRYHAGVTINSVQLLQVAPPKAVQPAFTEVTTAREDMERVRNEAQAYASSVIPKAQGEAGAMVTNAEGYKQQVVDRAKGDSARFTDILQAYQKNPKVVSERMYLHTMQDILSHTQKVIIESKGQPVIYLHMPARTPSMAVKSPTNSVAATAPAVSIPSPVALTSSPAPLQIPISGAGS</sequence>
<dbReference type="InterPro" id="IPR020980">
    <property type="entry name" value="Membrane_HflK_N"/>
</dbReference>
<dbReference type="CDD" id="cd03404">
    <property type="entry name" value="SPFH_HflK"/>
    <property type="match status" value="1"/>
</dbReference>
<evidence type="ECO:0000313" key="10">
    <source>
        <dbReference type="Proteomes" id="UP000193925"/>
    </source>
</evidence>
<dbReference type="Proteomes" id="UP000093129">
    <property type="component" value="Unassembled WGS sequence"/>
</dbReference>
<gene>
    <name evidence="6" type="primary">hflK</name>
    <name evidence="8" type="ORF">AFERRI_10109</name>
    <name evidence="6" type="ORF">AFERRI_40067</name>
    <name evidence="7" type="ORF">BBC27_03750</name>
</gene>
<dbReference type="RefSeq" id="WP_035192429.1">
    <property type="nucleotide sequence ID" value="NZ_CCCS020000034.1"/>
</dbReference>
<dbReference type="PANTHER" id="PTHR42911:SF1">
    <property type="entry name" value="MODULATOR OF FTSH PROTEASE HFLC"/>
    <property type="match status" value="1"/>
</dbReference>
<name>A0A060UNU9_9PROT</name>
<dbReference type="Pfam" id="PF01145">
    <property type="entry name" value="Band_7"/>
    <property type="match status" value="1"/>
</dbReference>
<comment type="function">
    <text evidence="3">HflC and HflK could encode or regulate a protease.</text>
</comment>
<reference evidence="7 9" key="3">
    <citation type="submission" date="2016-07" db="EMBL/GenBank/DDBJ databases">
        <title>Draft genome of a psychrotolerant acidophile Acidithiobacillus ferrivorans strain YL15.</title>
        <authorList>
            <person name="Peng T."/>
            <person name="Ma L."/>
            <person name="Nan M."/>
            <person name="An N."/>
            <person name="Wang M."/>
            <person name="Qiu G."/>
            <person name="Zeng W."/>
        </authorList>
    </citation>
    <scope>NUCLEOTIDE SEQUENCE [LARGE SCALE GENOMIC DNA]</scope>
    <source>
        <strain evidence="7 9">YL15</strain>
    </source>
</reference>
<dbReference type="Proteomes" id="UP000193925">
    <property type="component" value="Chromosome AFERRI"/>
</dbReference>
<dbReference type="SMART" id="SM00244">
    <property type="entry name" value="PHB"/>
    <property type="match status" value="1"/>
</dbReference>
<evidence type="ECO:0000256" key="1">
    <source>
        <dbReference type="ARBA" id="ARBA00004167"/>
    </source>
</evidence>
<evidence type="ECO:0000313" key="6">
    <source>
        <dbReference type="EMBL" id="CDQ10115.1"/>
    </source>
</evidence>
<feature type="domain" description="Band 7" evidence="5">
    <location>
        <begin position="80"/>
        <end position="251"/>
    </location>
</feature>
<keyword evidence="3" id="KW-0812">Transmembrane</keyword>
<dbReference type="AlphaFoldDB" id="A0A060UNU9"/>
<evidence type="ECO:0000256" key="3">
    <source>
        <dbReference type="RuleBase" id="RU364113"/>
    </source>
</evidence>
<keyword evidence="3" id="KW-1133">Transmembrane helix</keyword>
<feature type="region of interest" description="Disordered" evidence="4">
    <location>
        <begin position="1"/>
        <end position="24"/>
    </location>
</feature>
<dbReference type="NCBIfam" id="TIGR01933">
    <property type="entry name" value="hflK"/>
    <property type="match status" value="1"/>
</dbReference>
<feature type="transmembrane region" description="Helical" evidence="3">
    <location>
        <begin position="64"/>
        <end position="86"/>
    </location>
</feature>
<organism evidence="6">
    <name type="scientific">Acidithiobacillus ferrivorans</name>
    <dbReference type="NCBI Taxonomy" id="160808"/>
    <lineage>
        <taxon>Bacteria</taxon>
        <taxon>Pseudomonadati</taxon>
        <taxon>Pseudomonadota</taxon>
        <taxon>Acidithiobacillia</taxon>
        <taxon>Acidithiobacillales</taxon>
        <taxon>Acidithiobacillaceae</taxon>
        <taxon>Acidithiobacillus</taxon>
    </lineage>
</organism>
<reference evidence="6" key="1">
    <citation type="submission" date="2014-03" db="EMBL/GenBank/DDBJ databases">
        <authorList>
            <person name="Genoscope - CEA"/>
        </authorList>
    </citation>
    <scope>NUCLEOTIDE SEQUENCE [LARGE SCALE GENOMIC DNA]</scope>
    <source>
        <strain evidence="6">CF27</strain>
    </source>
</reference>
<dbReference type="PANTHER" id="PTHR42911">
    <property type="entry name" value="MODULATOR OF FTSH PROTEASE HFLC"/>
    <property type="match status" value="1"/>
</dbReference>
<dbReference type="InterPro" id="IPR001107">
    <property type="entry name" value="Band_7"/>
</dbReference>
<evidence type="ECO:0000256" key="4">
    <source>
        <dbReference type="SAM" id="MobiDB-lite"/>
    </source>
</evidence>
<dbReference type="Pfam" id="PF12221">
    <property type="entry name" value="HflK_N"/>
    <property type="match status" value="1"/>
</dbReference>
<proteinExistence type="inferred from homology"/>